<dbReference type="PRINTS" id="PR01415">
    <property type="entry name" value="ANKYRIN"/>
</dbReference>
<feature type="repeat" description="ANK" evidence="3">
    <location>
        <begin position="450"/>
        <end position="482"/>
    </location>
</feature>
<dbReference type="PROSITE" id="PS50088">
    <property type="entry name" value="ANK_REPEAT"/>
    <property type="match status" value="8"/>
</dbReference>
<dbReference type="EMBL" id="BLXT01007525">
    <property type="protein sequence ID" value="GFO39840.1"/>
    <property type="molecule type" value="Genomic_DNA"/>
</dbReference>
<dbReference type="AlphaFoldDB" id="A0AAV4D765"/>
<feature type="repeat" description="ANK" evidence="3">
    <location>
        <begin position="786"/>
        <end position="818"/>
    </location>
</feature>
<evidence type="ECO:0000256" key="4">
    <source>
        <dbReference type="SAM" id="MobiDB-lite"/>
    </source>
</evidence>
<dbReference type="Gene3D" id="1.25.40.20">
    <property type="entry name" value="Ankyrin repeat-containing domain"/>
    <property type="match status" value="5"/>
</dbReference>
<comment type="caution">
    <text evidence="5">The sequence shown here is derived from an EMBL/GenBank/DDBJ whole genome shotgun (WGS) entry which is preliminary data.</text>
</comment>
<evidence type="ECO:0000256" key="2">
    <source>
        <dbReference type="ARBA" id="ARBA00023043"/>
    </source>
</evidence>
<dbReference type="InterPro" id="IPR036770">
    <property type="entry name" value="Ankyrin_rpt-contain_sf"/>
</dbReference>
<feature type="repeat" description="ANK" evidence="3">
    <location>
        <begin position="684"/>
        <end position="716"/>
    </location>
</feature>
<evidence type="ECO:0000313" key="5">
    <source>
        <dbReference type="EMBL" id="GFO39840.1"/>
    </source>
</evidence>
<dbReference type="PANTHER" id="PTHR24198">
    <property type="entry name" value="ANKYRIN REPEAT AND PROTEIN KINASE DOMAIN-CONTAINING PROTEIN"/>
    <property type="match status" value="1"/>
</dbReference>
<dbReference type="PROSITE" id="PS50297">
    <property type="entry name" value="ANK_REP_REGION"/>
    <property type="match status" value="7"/>
</dbReference>
<keyword evidence="6" id="KW-1185">Reference proteome</keyword>
<dbReference type="SUPFAM" id="SSF48403">
    <property type="entry name" value="Ankyrin repeat"/>
    <property type="match status" value="3"/>
</dbReference>
<feature type="repeat" description="ANK" evidence="3">
    <location>
        <begin position="542"/>
        <end position="574"/>
    </location>
</feature>
<proteinExistence type="predicted"/>
<name>A0AAV4D765_9GAST</name>
<feature type="region of interest" description="Disordered" evidence="4">
    <location>
        <begin position="1"/>
        <end position="127"/>
    </location>
</feature>
<dbReference type="PANTHER" id="PTHR24198:SF165">
    <property type="entry name" value="ANKYRIN REPEAT-CONTAINING PROTEIN-RELATED"/>
    <property type="match status" value="1"/>
</dbReference>
<keyword evidence="1" id="KW-0677">Repeat</keyword>
<keyword evidence="2 3" id="KW-0040">ANK repeat</keyword>
<dbReference type="Pfam" id="PF13637">
    <property type="entry name" value="Ank_4"/>
    <property type="match status" value="1"/>
</dbReference>
<feature type="repeat" description="ANK" evidence="3">
    <location>
        <begin position="644"/>
        <end position="683"/>
    </location>
</feature>
<feature type="compositionally biased region" description="Polar residues" evidence="4">
    <location>
        <begin position="71"/>
        <end position="96"/>
    </location>
</feature>
<evidence type="ECO:0000313" key="6">
    <source>
        <dbReference type="Proteomes" id="UP000735302"/>
    </source>
</evidence>
<feature type="repeat" description="ANK" evidence="3">
    <location>
        <begin position="264"/>
        <end position="296"/>
    </location>
</feature>
<feature type="repeat" description="ANK" evidence="3">
    <location>
        <begin position="197"/>
        <end position="229"/>
    </location>
</feature>
<protein>
    <submittedName>
        <fullName evidence="5">Ankyrin homolog</fullName>
    </submittedName>
</protein>
<feature type="repeat" description="ANK" evidence="3">
    <location>
        <begin position="717"/>
        <end position="749"/>
    </location>
</feature>
<dbReference type="Pfam" id="PF12796">
    <property type="entry name" value="Ank_2"/>
    <property type="match status" value="4"/>
</dbReference>
<dbReference type="SMART" id="SM00248">
    <property type="entry name" value="ANK"/>
    <property type="match status" value="14"/>
</dbReference>
<gene>
    <name evidence="5" type="ORF">PoB_006634500</name>
</gene>
<dbReference type="Pfam" id="PF00023">
    <property type="entry name" value="Ank"/>
    <property type="match status" value="1"/>
</dbReference>
<dbReference type="Proteomes" id="UP000735302">
    <property type="component" value="Unassembled WGS sequence"/>
</dbReference>
<sequence>MEDQRDLPYSPSSRGKKYKNKLRGQGSAGNRGHSFNVNKGLSRGPHDSTSRSRTFTRHAAASLYRNEPAATGNTSNNNNRMQASGASHLSKQTSNHKSCKYENEGGSTSCQVMEDQPPEDLGDQSQTPGQKLHLAMMRRDMSAVDLLLDQHQVSENDHIEQTHLDEALLEACRAGQKFYVHKLVRCGAVVNVKRLNHCTTALHIAAQHGFLDITDFLLSKGANVNAFDSDFNTALILAVNPAGCTDMLNLLLVHNAKVHFQNIEGMTALMKAVQVKDIDAIRILMLAGSDLRRKNKEGHTAKDIAVRQGIADVYEALKYETGKHSKHSTPPSALTKAMLDNHKEAVRILLDSRHSDSEGKIKVKYRFTNENSKNATLYELVRSMCDAANKKKKPDRVKLEMAKILFDSGAQPDKGSKSSVSLIEATQAGVYELVEVICKYKHVRPNHVSNGRTALMIAAELGRTDILKLLLANRADAKVTNSMGDTALSIALSSGQIECSKILLQVHKPTEVDLQRMAEKVVDSGKHEALHLLASHCNIDEISQSLLRPAVLSGSIETVQFLLDKGADVNVPSSCGSAALVVALGRLKDPELIKMVTFLVENGAHVNKSVSAESPLVCAVSDNPTIVRYLLDNGADINEIGDNQGNTPLMAAFRLKVPYEMSRHPDMVETLLDAGADPNIANSLGDTALHMAVAEGSVGTIRQLVEAGAELEVRDSNGLTPLLLATNTGHADVIGLLKRCGANMTAVDKDGNSPLVRVLLVCSAPQEETLRILAYDKEQLNKKTRDGMTPLMIAAEICNVNVIKILLGLGANPNITNKSSDKTVTALSILLDNIQIKRNAMPCAEELIRHNGLATVPKRCCLALFQMIMSDRRQMVQLMVTHGMAPLCVDFISLGSSVLGTFMLGIGNSVGHNLSPLGAALVRSKIAVARYLVENWFLTPADLVGSPQLRDLRSVLESTSRPDSLSFMDEHLSQPMSLVKISFVAVSALLGEMSGREKRVRKTPLPVILQDRLLFRHEIFQMDLSSEGQGSTFLDGPFDELERDDISSYDSSDYFYDSDMILDTYNSDDEFLF</sequence>
<dbReference type="InterPro" id="IPR002110">
    <property type="entry name" value="Ankyrin_rpt"/>
</dbReference>
<evidence type="ECO:0000256" key="3">
    <source>
        <dbReference type="PROSITE-ProRule" id="PRU00023"/>
    </source>
</evidence>
<reference evidence="5 6" key="1">
    <citation type="journal article" date="2021" name="Elife">
        <title>Chloroplast acquisition without the gene transfer in kleptoplastic sea slugs, Plakobranchus ocellatus.</title>
        <authorList>
            <person name="Maeda T."/>
            <person name="Takahashi S."/>
            <person name="Yoshida T."/>
            <person name="Shimamura S."/>
            <person name="Takaki Y."/>
            <person name="Nagai Y."/>
            <person name="Toyoda A."/>
            <person name="Suzuki Y."/>
            <person name="Arimoto A."/>
            <person name="Ishii H."/>
            <person name="Satoh N."/>
            <person name="Nishiyama T."/>
            <person name="Hasebe M."/>
            <person name="Maruyama T."/>
            <person name="Minagawa J."/>
            <person name="Obokata J."/>
            <person name="Shigenobu S."/>
        </authorList>
    </citation>
    <scope>NUCLEOTIDE SEQUENCE [LARGE SCALE GENOMIC DNA]</scope>
</reference>
<accession>A0AAV4D765</accession>
<evidence type="ECO:0000256" key="1">
    <source>
        <dbReference type="ARBA" id="ARBA00022737"/>
    </source>
</evidence>
<organism evidence="5 6">
    <name type="scientific">Plakobranchus ocellatus</name>
    <dbReference type="NCBI Taxonomy" id="259542"/>
    <lineage>
        <taxon>Eukaryota</taxon>
        <taxon>Metazoa</taxon>
        <taxon>Spiralia</taxon>
        <taxon>Lophotrochozoa</taxon>
        <taxon>Mollusca</taxon>
        <taxon>Gastropoda</taxon>
        <taxon>Heterobranchia</taxon>
        <taxon>Euthyneura</taxon>
        <taxon>Panpulmonata</taxon>
        <taxon>Sacoglossa</taxon>
        <taxon>Placobranchoidea</taxon>
        <taxon>Plakobranchidae</taxon>
        <taxon>Plakobranchus</taxon>
    </lineage>
</organism>